<dbReference type="Pfam" id="PF00365">
    <property type="entry name" value="PFK"/>
    <property type="match status" value="1"/>
</dbReference>
<feature type="site" description="Important for catalytic activity; stabilizes the transition state when the phosphoryl donor is PPi" evidence="10">
    <location>
        <position position="261"/>
    </location>
</feature>
<gene>
    <name evidence="12" type="ORF">CSUI_000558</name>
</gene>
<dbReference type="InterPro" id="IPR035966">
    <property type="entry name" value="PKF_sf"/>
</dbReference>
<dbReference type="NCBIfam" id="TIGR02477">
    <property type="entry name" value="PFKA_PPi"/>
    <property type="match status" value="1"/>
</dbReference>
<dbReference type="GeneID" id="94424003"/>
<feature type="active site" description="Proton acceptor" evidence="10">
    <location>
        <position position="264"/>
    </location>
</feature>
<dbReference type="NCBIfam" id="NF005482">
    <property type="entry name" value="PRK07085.1"/>
    <property type="match status" value="1"/>
</dbReference>
<accession>A0A2C6LG94</accession>
<comment type="caution">
    <text evidence="12">The sequence shown here is derived from an EMBL/GenBank/DDBJ whole genome shotgun (WGS) entry which is preliminary data.</text>
</comment>
<evidence type="ECO:0000313" key="12">
    <source>
        <dbReference type="EMBL" id="PHJ25583.1"/>
    </source>
</evidence>
<evidence type="ECO:0000256" key="6">
    <source>
        <dbReference type="ARBA" id="ARBA00022777"/>
    </source>
</evidence>
<dbReference type="EC" id="2.7.1.90" evidence="10"/>
<dbReference type="VEuPathDB" id="ToxoDB:CSUI_000558"/>
<protein>
    <recommendedName>
        <fullName evidence="10">Pyrophosphate--fructose 6-phosphate 1-phosphotransferase</fullName>
        <ecNumber evidence="10">2.7.1.90</ecNumber>
    </recommendedName>
    <alternativeName>
        <fullName evidence="10">6-phosphofructokinase, pyrophosphate dependent</fullName>
    </alternativeName>
    <alternativeName>
        <fullName evidence="10">PPi-dependent phosphofructokinase</fullName>
        <shortName evidence="10">PPi-PFK</shortName>
    </alternativeName>
    <alternativeName>
        <fullName evidence="10">Pyrophosphate-dependent 6-phosphofructose-1-kinase</fullName>
    </alternativeName>
</protein>
<feature type="binding site" evidence="10">
    <location>
        <position position="140"/>
    </location>
    <ligand>
        <name>diphosphate</name>
        <dbReference type="ChEBI" id="CHEBI:33019"/>
    </ligand>
</feature>
<reference evidence="12 13" key="1">
    <citation type="journal article" date="2017" name="Int. J. Parasitol.">
        <title>The genome of the protozoan parasite Cystoisospora suis and a reverse vaccinology approach to identify vaccine candidates.</title>
        <authorList>
            <person name="Palmieri N."/>
            <person name="Shrestha A."/>
            <person name="Ruttkowski B."/>
            <person name="Beck T."/>
            <person name="Vogl C."/>
            <person name="Tomley F."/>
            <person name="Blake D.P."/>
            <person name="Joachim A."/>
        </authorList>
    </citation>
    <scope>NUCLEOTIDE SEQUENCE [LARGE SCALE GENOMIC DNA]</scope>
    <source>
        <strain evidence="12 13">Wien I</strain>
    </source>
</reference>
<comment type="caution">
    <text evidence="10">Lacks conserved residue(s) required for the propagation of feature annotation.</text>
</comment>
<dbReference type="GO" id="GO:0046872">
    <property type="term" value="F:metal ion binding"/>
    <property type="evidence" value="ECO:0007669"/>
    <property type="project" value="UniProtKB-KW"/>
</dbReference>
<comment type="pathway">
    <text evidence="10">Carbohydrate degradation; glycolysis; D-glyceraldehyde 3-phosphate and glycerone phosphate from D-glucose: step 3/4.</text>
</comment>
<dbReference type="Proteomes" id="UP000221165">
    <property type="component" value="Unassembled WGS sequence"/>
</dbReference>
<evidence type="ECO:0000256" key="4">
    <source>
        <dbReference type="ARBA" id="ARBA00022679"/>
    </source>
</evidence>
<evidence type="ECO:0000256" key="8">
    <source>
        <dbReference type="ARBA" id="ARBA00023152"/>
    </source>
</evidence>
<evidence type="ECO:0000313" key="13">
    <source>
        <dbReference type="Proteomes" id="UP000221165"/>
    </source>
</evidence>
<dbReference type="PANTHER" id="PTHR43650:SF1">
    <property type="entry name" value="PYROPHOSPHATE--FRUCTOSE 6-PHOSPHATE 1-PHOSPHOTRANSFERASE SUBUNIT BETA 2"/>
    <property type="match status" value="1"/>
</dbReference>
<dbReference type="GO" id="GO:0005524">
    <property type="term" value="F:ATP binding"/>
    <property type="evidence" value="ECO:0007669"/>
    <property type="project" value="InterPro"/>
</dbReference>
<keyword evidence="8 10" id="KW-0324">Glycolysis</keyword>
<feature type="binding site" evidence="10">
    <location>
        <position position="370"/>
    </location>
    <ligand>
        <name>substrate</name>
    </ligand>
</feature>
<feature type="binding site" evidence="10">
    <location>
        <begin position="309"/>
        <end position="311"/>
    </location>
    <ligand>
        <name>substrate</name>
    </ligand>
</feature>
<comment type="similarity">
    <text evidence="10">Belongs to the phosphofructokinase type A (PFKA) family. PPi-dependent PFK group II subfamily. Clade 'Long' sub-subfamily.</text>
</comment>
<evidence type="ECO:0000256" key="2">
    <source>
        <dbReference type="ARBA" id="ARBA00003138"/>
    </source>
</evidence>
<dbReference type="GO" id="GO:0009749">
    <property type="term" value="P:response to glucose"/>
    <property type="evidence" value="ECO:0007669"/>
    <property type="project" value="TreeGrafter"/>
</dbReference>
<dbReference type="InterPro" id="IPR000023">
    <property type="entry name" value="Phosphofructokinase_dom"/>
</dbReference>
<feature type="binding site" evidence="10">
    <location>
        <position position="234"/>
    </location>
    <ligand>
        <name>Mg(2+)</name>
        <dbReference type="ChEBI" id="CHEBI:18420"/>
        <note>catalytic</note>
    </ligand>
</feature>
<dbReference type="HAMAP" id="MF_01980">
    <property type="entry name" value="Phosphofructokinase_II_Long"/>
    <property type="match status" value="1"/>
</dbReference>
<comment type="subcellular location">
    <subcellularLocation>
        <location evidence="10">Cytoplasm</location>
    </subcellularLocation>
</comment>
<name>A0A2C6LG94_9APIC</name>
<dbReference type="OrthoDB" id="537915at2759"/>
<feature type="binding site" evidence="10">
    <location>
        <begin position="466"/>
        <end position="469"/>
    </location>
    <ligand>
        <name>substrate</name>
    </ligand>
</feature>
<feature type="domain" description="Phosphofructokinase" evidence="11">
    <location>
        <begin position="132"/>
        <end position="487"/>
    </location>
</feature>
<dbReference type="GO" id="GO:0006002">
    <property type="term" value="P:fructose 6-phosphate metabolic process"/>
    <property type="evidence" value="ECO:0007669"/>
    <property type="project" value="InterPro"/>
</dbReference>
<keyword evidence="4 10" id="KW-0808">Transferase</keyword>
<evidence type="ECO:0000256" key="5">
    <source>
        <dbReference type="ARBA" id="ARBA00022723"/>
    </source>
</evidence>
<dbReference type="GO" id="GO:0047334">
    <property type="term" value="F:diphosphate-fructose-6-phosphate 1-phosphotransferase activity"/>
    <property type="evidence" value="ECO:0007669"/>
    <property type="project" value="UniProtKB-EC"/>
</dbReference>
<comment type="activity regulation">
    <text evidence="10">Non-allosteric.</text>
</comment>
<evidence type="ECO:0000259" key="11">
    <source>
        <dbReference type="Pfam" id="PF00365"/>
    </source>
</evidence>
<dbReference type="EMBL" id="MIGC01000216">
    <property type="protein sequence ID" value="PHJ25583.1"/>
    <property type="molecule type" value="Genomic_DNA"/>
</dbReference>
<dbReference type="UniPathway" id="UPA00109">
    <property type="reaction ID" value="UER00182"/>
</dbReference>
<dbReference type="GO" id="GO:0005829">
    <property type="term" value="C:cytosol"/>
    <property type="evidence" value="ECO:0007669"/>
    <property type="project" value="TreeGrafter"/>
</dbReference>
<evidence type="ECO:0000256" key="10">
    <source>
        <dbReference type="HAMAP-Rule" id="MF_03185"/>
    </source>
</evidence>
<dbReference type="GO" id="GO:0003872">
    <property type="term" value="F:6-phosphofructokinase activity"/>
    <property type="evidence" value="ECO:0007669"/>
    <property type="project" value="UniProtKB-UniRule"/>
</dbReference>
<evidence type="ECO:0000256" key="7">
    <source>
        <dbReference type="ARBA" id="ARBA00022842"/>
    </source>
</evidence>
<dbReference type="RefSeq" id="XP_067927229.1">
    <property type="nucleotide sequence ID" value="XM_068060792.1"/>
</dbReference>
<keyword evidence="7 10" id="KW-0460">Magnesium</keyword>
<feature type="site" description="Important for catalytic activity and substrate specificity; stabilizes the transition state when the phosphoryl donor is PPi; prevents ATP from binding by mimicking the alpha-phosphate group of ATP" evidence="10">
    <location>
        <position position="235"/>
    </location>
</feature>
<evidence type="ECO:0000256" key="9">
    <source>
        <dbReference type="ARBA" id="ARBA00048072"/>
    </source>
</evidence>
<keyword evidence="5 10" id="KW-0479">Metal-binding</keyword>
<feature type="binding site" evidence="10">
    <location>
        <begin position="262"/>
        <end position="264"/>
    </location>
    <ligand>
        <name>substrate</name>
    </ligand>
</feature>
<organism evidence="12 13">
    <name type="scientific">Cystoisospora suis</name>
    <dbReference type="NCBI Taxonomy" id="483139"/>
    <lineage>
        <taxon>Eukaryota</taxon>
        <taxon>Sar</taxon>
        <taxon>Alveolata</taxon>
        <taxon>Apicomplexa</taxon>
        <taxon>Conoidasida</taxon>
        <taxon>Coccidia</taxon>
        <taxon>Eucoccidiorida</taxon>
        <taxon>Eimeriorina</taxon>
        <taxon>Sarcocystidae</taxon>
        <taxon>Cystoisospora</taxon>
    </lineage>
</organism>
<evidence type="ECO:0000256" key="3">
    <source>
        <dbReference type="ARBA" id="ARBA00022490"/>
    </source>
</evidence>
<comment type="subunit">
    <text evidence="10">Tetramer of two alpha (regulatory) and two beta (catalytic) chains.</text>
</comment>
<dbReference type="Gene3D" id="1.10.10.480">
    <property type="entry name" value="Phosphofructokinase, domain 3"/>
    <property type="match status" value="1"/>
</dbReference>
<dbReference type="SUPFAM" id="SSF53784">
    <property type="entry name" value="Phosphofructokinase"/>
    <property type="match status" value="2"/>
</dbReference>
<dbReference type="PANTHER" id="PTHR43650">
    <property type="entry name" value="PYROPHOSPHATE--FRUCTOSE 6-PHOSPHATE 1-PHOSPHOTRANSFERASE"/>
    <property type="match status" value="1"/>
</dbReference>
<dbReference type="Gene3D" id="3.40.50.460">
    <property type="entry name" value="Phosphofructokinase domain"/>
    <property type="match status" value="2"/>
</dbReference>
<keyword evidence="6 10" id="KW-0418">Kinase</keyword>
<dbReference type="Gene3D" id="3.40.50.450">
    <property type="match status" value="2"/>
</dbReference>
<evidence type="ECO:0000256" key="1">
    <source>
        <dbReference type="ARBA" id="ARBA00001946"/>
    </source>
</evidence>
<dbReference type="PRINTS" id="PR00476">
    <property type="entry name" value="PHFRCTKINASE"/>
</dbReference>
<comment type="cofactor">
    <cofactor evidence="1 10">
        <name>Mg(2+)</name>
        <dbReference type="ChEBI" id="CHEBI:18420"/>
    </cofactor>
</comment>
<dbReference type="InterPro" id="IPR011183">
    <property type="entry name" value="PfpB_PPi_PFK"/>
</dbReference>
<keyword evidence="13" id="KW-1185">Reference proteome</keyword>
<keyword evidence="3 10" id="KW-0963">Cytoplasm</keyword>
<comment type="function">
    <text evidence="2 10">Catalyzes the phosphorylation of D-fructose 6-phosphate, the first committing step of glycolysis. Uses inorganic phosphate (PPi) as phosphoryl donor instead of ATP like common ATP-dependent phosphofructokinases (ATP-PFKs), which renders the reaction reversible, and can thus function both in glycolysis and gluconeogenesis. Consistently, PPi-PFK can replace the enzymes of both the forward (ATP-PFK) and reverse (fructose-bisphosphatase (FBPase)) reactions.</text>
</comment>
<comment type="catalytic activity">
    <reaction evidence="9 10">
        <text>beta-D-fructose 6-phosphate + diphosphate = beta-D-fructose 1,6-bisphosphate + phosphate + H(+)</text>
        <dbReference type="Rhea" id="RHEA:13613"/>
        <dbReference type="ChEBI" id="CHEBI:15378"/>
        <dbReference type="ChEBI" id="CHEBI:32966"/>
        <dbReference type="ChEBI" id="CHEBI:33019"/>
        <dbReference type="ChEBI" id="CHEBI:43474"/>
        <dbReference type="ChEBI" id="CHEBI:57634"/>
        <dbReference type="EC" id="2.7.1.90"/>
    </reaction>
</comment>
<dbReference type="InterPro" id="IPR022953">
    <property type="entry name" value="ATP_PFK"/>
</dbReference>
<sequence>MTFLSFLKGHTKCHGGVGASPTVDELFEAQAKSHCHLFSPQIEDNTTPNEVMRRHFKPHLPPVFSSAHGITTAPCKDTDLVNKQDEKNNAPHVLSADDQRILAGLFPNTIETPFYLLSAAHSSSPAPTSPLKVGVVLSGGQAAGGHNVICGIYDFVKKVNPESVVYGFLGGPHGVYSHEYRELTQETIDHYRNMGGFDMIRSGRHKIETDEQKQQSLEICEKLNLNGLVVIGGDDSNTNAAILAEYFKSKGSSTCVIGCPKTIDGDLKNRFVEISFGFDTACKTYSQAIGNLMKDAMTGGRTYHFVRLMGRSASLITLECAMQTHPNYTFIGEEVLAEKQSLHQLVESLANLVEARHEQNKHFGVVLLPEGLIEFIPEVGVLISEINNIVAAGEFDVSKLSKESRSVFEELPEHTRQQLLLDRDPHGNVQVAMIHTEKLLMQMTEAELVKRGFKGSFHAQSHYLGYEGRSGFPSDFDATYCYGLGNVAGALIQNKVTACMAVLKDMSSSSNPADWKAAGVPLTKMMNLETRKGKANVPVIKKFLVDIERPMFKAFAEVRDMWRLSDCYQIPGPMQLNTPTPILPFTLTGAPSSSTLKASSATGGFARERAEVEPVIPAVLHSSKDTIGLHIENPASSSHPSLSNWKSHIGGLFPLVSAEGGEFLGGVCTLRKVKTKEKPKVGVVLLGNERPGTSNVLYGLVQRVCTHAGGKVVGFKGAKGLLHKDYVTVSEKDAAAGKNQPAFAMLGRTEMEELELGTEQGLRTAAATIKEVGLNALVVIGWTYLHASVLSELLASQNVPARVVSVEASGDCGDFPPHGALKVLKELSGKNVITGDASGRCGCPAVGTKLMALSGCEALGFDTETKVASEMTANLLTDSNSAAKYFYFCQVSGGLEAECEVGLQTHPNVVVSTRKFKDEPFSKVVTFVADAVKQRADAKKNFGVTVINENFFSLHKELRRLALEIHLHCLSHHTARLTGSSSSELETEEFSKVRAALSEGSGSLMDSFPVAFQHRLIRAVRTHKFPKAVMRFPTHELLAAMVAAHLKKEKGEGKFSGSFSPVCFEFSASLSASYPSYYDCSLGAALGQFAGLCTISHSLPTHAVHVSVSNPTCSPSQWEPLVMPTASLAAQAHCLGFSDSPAASPQDQGEGAPLYLGVVSSQEGESLFCLSSGCCSDSGKCGTTSVSQLVDEGMQSGKGDWISAEKYCNPGPLQFADSGKNYYYSRTLWEASKGAMKSQISVGGEGACCRDQ</sequence>
<dbReference type="AlphaFoldDB" id="A0A2C6LG94"/>
<proteinExistence type="inferred from homology"/>